<evidence type="ECO:0000313" key="3">
    <source>
        <dbReference type="EMBL" id="KAL5112507.1"/>
    </source>
</evidence>
<dbReference type="EMBL" id="JAKROA010000001">
    <property type="protein sequence ID" value="KAL5112507.1"/>
    <property type="molecule type" value="Genomic_DNA"/>
</dbReference>
<sequence>MVSSLNSNWPLHFQDLDTSHIAIAYACETMRTNSSESTVVQGIEESKTISEDTEAVAVRLTVLHNRSQYSLELQPDCTVEDLKEKLETITNVPVNRQKLIFRGILKNDMKIASLKSPGRDTRIMLLGTERDVPLTSYQSSVSAAESDTNRENEPPPEEDKETIASHEHVIETFGKPDNAKESLSVPAILADNETLTGLLDKKGKPLRLRFHQESCELWMATPSATYKIPLDTVKEVEHYPIVGHPGYHIMSFQLGPTRKSRFFIYWVPEQYVASIKKKALYLRPP</sequence>
<dbReference type="SMART" id="SM00213">
    <property type="entry name" value="UBQ"/>
    <property type="match status" value="1"/>
</dbReference>
<name>A0ABR4QSD5_9CEST</name>
<keyword evidence="4" id="KW-1185">Reference proteome</keyword>
<feature type="region of interest" description="Disordered" evidence="1">
    <location>
        <begin position="136"/>
        <end position="162"/>
    </location>
</feature>
<evidence type="ECO:0000256" key="1">
    <source>
        <dbReference type="SAM" id="MobiDB-lite"/>
    </source>
</evidence>
<dbReference type="PROSITE" id="PS50053">
    <property type="entry name" value="UBIQUITIN_2"/>
    <property type="match status" value="1"/>
</dbReference>
<protein>
    <submittedName>
        <fullName evidence="3">Ubiquitin domain-containing protein UBFD1</fullName>
    </submittedName>
</protein>
<proteinExistence type="predicted"/>
<feature type="compositionally biased region" description="Polar residues" evidence="1">
    <location>
        <begin position="136"/>
        <end position="146"/>
    </location>
</feature>
<dbReference type="Proteomes" id="UP001651158">
    <property type="component" value="Unassembled WGS sequence"/>
</dbReference>
<evidence type="ECO:0000313" key="4">
    <source>
        <dbReference type="Proteomes" id="UP001651158"/>
    </source>
</evidence>
<organism evidence="3 4">
    <name type="scientific">Taenia crassiceps</name>
    <dbReference type="NCBI Taxonomy" id="6207"/>
    <lineage>
        <taxon>Eukaryota</taxon>
        <taxon>Metazoa</taxon>
        <taxon>Spiralia</taxon>
        <taxon>Lophotrochozoa</taxon>
        <taxon>Platyhelminthes</taxon>
        <taxon>Cestoda</taxon>
        <taxon>Eucestoda</taxon>
        <taxon>Cyclophyllidea</taxon>
        <taxon>Taeniidae</taxon>
        <taxon>Taenia</taxon>
    </lineage>
</organism>
<dbReference type="Pfam" id="PF25343">
    <property type="entry name" value="PH_UBFD1_C"/>
    <property type="match status" value="1"/>
</dbReference>
<dbReference type="InterPro" id="IPR057455">
    <property type="entry name" value="UBFD1_C"/>
</dbReference>
<dbReference type="PANTHER" id="PTHR16470:SF0">
    <property type="entry name" value="UBIQUITIN DOMAIN-CONTAINING PROTEIN UBFD1"/>
    <property type="match status" value="1"/>
</dbReference>
<dbReference type="InterPro" id="IPR029071">
    <property type="entry name" value="Ubiquitin-like_domsf"/>
</dbReference>
<feature type="domain" description="Ubiquitin-like" evidence="2">
    <location>
        <begin position="56"/>
        <end position="108"/>
    </location>
</feature>
<dbReference type="Pfam" id="PF00240">
    <property type="entry name" value="ubiquitin"/>
    <property type="match status" value="1"/>
</dbReference>
<dbReference type="PANTHER" id="PTHR16470">
    <property type="entry name" value="UBIQUITIN DOMAIN-CONTAINING PROTEIN UBFD1"/>
    <property type="match status" value="1"/>
</dbReference>
<dbReference type="InterPro" id="IPR039120">
    <property type="entry name" value="UBFD1"/>
</dbReference>
<dbReference type="Gene3D" id="3.10.20.90">
    <property type="entry name" value="Phosphatidylinositol 3-kinase Catalytic Subunit, Chain A, domain 1"/>
    <property type="match status" value="1"/>
</dbReference>
<dbReference type="InterPro" id="IPR000626">
    <property type="entry name" value="Ubiquitin-like_dom"/>
</dbReference>
<reference evidence="3 4" key="1">
    <citation type="journal article" date="2022" name="Front. Cell. Infect. Microbiol.">
        <title>The Genomes of Two Strains of Taenia crassiceps the Animal Model for the Study of Human Cysticercosis.</title>
        <authorList>
            <person name="Bobes R.J."/>
            <person name="Estrada K."/>
            <person name="Rios-Valencia D.G."/>
            <person name="Calderon-Gallegos A."/>
            <person name="de la Torre P."/>
            <person name="Carrero J.C."/>
            <person name="Sanchez-Flores A."/>
            <person name="Laclette J.P."/>
        </authorList>
    </citation>
    <scope>NUCLEOTIDE SEQUENCE [LARGE SCALE GENOMIC DNA]</scope>
    <source>
        <strain evidence="3">WFUcys</strain>
    </source>
</reference>
<dbReference type="SUPFAM" id="SSF54236">
    <property type="entry name" value="Ubiquitin-like"/>
    <property type="match status" value="1"/>
</dbReference>
<gene>
    <name evidence="3" type="ORF">TcWFU_007388</name>
</gene>
<evidence type="ECO:0000259" key="2">
    <source>
        <dbReference type="PROSITE" id="PS50053"/>
    </source>
</evidence>
<comment type="caution">
    <text evidence="3">The sequence shown here is derived from an EMBL/GenBank/DDBJ whole genome shotgun (WGS) entry which is preliminary data.</text>
</comment>
<accession>A0ABR4QSD5</accession>